<evidence type="ECO:0000313" key="8">
    <source>
        <dbReference type="EMBL" id="MBI1619865.1"/>
    </source>
</evidence>
<feature type="domain" description="GtrA/DPMS transmembrane" evidence="7">
    <location>
        <begin position="9"/>
        <end position="118"/>
    </location>
</feature>
<reference evidence="8 9" key="1">
    <citation type="submission" date="2020-10" db="EMBL/GenBank/DDBJ databases">
        <title>Aquamicrobium zhengzhouensis sp. nov., a exopolysaccharide producing bacterium isolated from farmland soil.</title>
        <authorList>
            <person name="Wang X."/>
        </authorList>
    </citation>
    <scope>NUCLEOTIDE SEQUENCE [LARGE SCALE GENOMIC DNA]</scope>
    <source>
        <strain evidence="9">cd-1</strain>
    </source>
</reference>
<evidence type="ECO:0000259" key="7">
    <source>
        <dbReference type="Pfam" id="PF04138"/>
    </source>
</evidence>
<dbReference type="Pfam" id="PF04138">
    <property type="entry name" value="GtrA_DPMS_TM"/>
    <property type="match status" value="1"/>
</dbReference>
<evidence type="ECO:0000256" key="6">
    <source>
        <dbReference type="SAM" id="Phobius"/>
    </source>
</evidence>
<keyword evidence="4 6" id="KW-1133">Transmembrane helix</keyword>
<accession>A0ABS0S984</accession>
<keyword evidence="3 6" id="KW-0812">Transmembrane</keyword>
<comment type="caution">
    <text evidence="8">The sequence shown here is derived from an EMBL/GenBank/DDBJ whole genome shotgun (WGS) entry which is preliminary data.</text>
</comment>
<dbReference type="RefSeq" id="WP_198474649.1">
    <property type="nucleotide sequence ID" value="NZ_JADGMQ010000002.1"/>
</dbReference>
<keyword evidence="5 6" id="KW-0472">Membrane</keyword>
<comment type="subcellular location">
    <subcellularLocation>
        <location evidence="1">Membrane</location>
        <topology evidence="1">Multi-pass membrane protein</topology>
    </subcellularLocation>
</comment>
<evidence type="ECO:0000256" key="5">
    <source>
        <dbReference type="ARBA" id="ARBA00023136"/>
    </source>
</evidence>
<evidence type="ECO:0000256" key="1">
    <source>
        <dbReference type="ARBA" id="ARBA00004141"/>
    </source>
</evidence>
<dbReference type="PANTHER" id="PTHR38459:SF1">
    <property type="entry name" value="PROPHAGE BACTOPRENOL-LINKED GLUCOSE TRANSLOCASE HOMOLOG"/>
    <property type="match status" value="1"/>
</dbReference>
<dbReference type="Proteomes" id="UP000601789">
    <property type="component" value="Unassembled WGS sequence"/>
</dbReference>
<dbReference type="InterPro" id="IPR051401">
    <property type="entry name" value="GtrA_CellWall_Glycosyl"/>
</dbReference>
<evidence type="ECO:0000256" key="4">
    <source>
        <dbReference type="ARBA" id="ARBA00022989"/>
    </source>
</evidence>
<gene>
    <name evidence="8" type="ORF">IOD40_04195</name>
</gene>
<feature type="transmembrane region" description="Helical" evidence="6">
    <location>
        <begin position="36"/>
        <end position="54"/>
    </location>
</feature>
<dbReference type="InterPro" id="IPR007267">
    <property type="entry name" value="GtrA_DPMS_TM"/>
</dbReference>
<evidence type="ECO:0000256" key="3">
    <source>
        <dbReference type="ARBA" id="ARBA00022692"/>
    </source>
</evidence>
<evidence type="ECO:0000313" key="9">
    <source>
        <dbReference type="Proteomes" id="UP000601789"/>
    </source>
</evidence>
<proteinExistence type="inferred from homology"/>
<feature type="transmembrane region" description="Helical" evidence="6">
    <location>
        <begin position="12"/>
        <end position="29"/>
    </location>
</feature>
<organism evidence="8 9">
    <name type="scientific">Aquamicrobium zhengzhouense</name>
    <dbReference type="NCBI Taxonomy" id="2781738"/>
    <lineage>
        <taxon>Bacteria</taxon>
        <taxon>Pseudomonadati</taxon>
        <taxon>Pseudomonadota</taxon>
        <taxon>Alphaproteobacteria</taxon>
        <taxon>Hyphomicrobiales</taxon>
        <taxon>Phyllobacteriaceae</taxon>
        <taxon>Aquamicrobium</taxon>
    </lineage>
</organism>
<comment type="similarity">
    <text evidence="2">Belongs to the GtrA family.</text>
</comment>
<sequence length="120" mass="13109">MDALEQFLRYSLIGVANTIIHAFVMAFAIKRMKSAIAIANSFAFVTAVTFSYFANATWTFSVSPSWPTYLLFVIFMGALAYGMGKAGDKHGMHPVVIFVAFTSLSLAVGFIYSKLVVFGV</sequence>
<name>A0ABS0S984_9HYPH</name>
<feature type="transmembrane region" description="Helical" evidence="6">
    <location>
        <begin position="95"/>
        <end position="113"/>
    </location>
</feature>
<evidence type="ECO:0000256" key="2">
    <source>
        <dbReference type="ARBA" id="ARBA00009399"/>
    </source>
</evidence>
<dbReference type="PANTHER" id="PTHR38459">
    <property type="entry name" value="PROPHAGE BACTOPRENOL-LINKED GLUCOSE TRANSLOCASE HOMOLOG"/>
    <property type="match status" value="1"/>
</dbReference>
<keyword evidence="9" id="KW-1185">Reference proteome</keyword>
<protein>
    <submittedName>
        <fullName evidence="8">GtrA family protein</fullName>
    </submittedName>
</protein>
<feature type="transmembrane region" description="Helical" evidence="6">
    <location>
        <begin position="66"/>
        <end position="83"/>
    </location>
</feature>
<dbReference type="EMBL" id="JADGMQ010000002">
    <property type="protein sequence ID" value="MBI1619865.1"/>
    <property type="molecule type" value="Genomic_DNA"/>
</dbReference>